<keyword evidence="1" id="KW-0489">Methyltransferase</keyword>
<sequence length="179" mass="20854">MNKEQINYELLNLKRENYPKYLLNTRQSGEALELLTNLKESSVSLVFFDPQYEPVKNVLAVNYPLYSQINKTLLGNDRIPLWLLKTPTLKIVDFLLFKNRSFGNVWEENVVPVSKRKHPHQKPRELIKALIEATTEKGDLIVDPCAGSFVVLEVCQELKREFCGVDLTFKELKEFLEKR</sequence>
<dbReference type="GO" id="GO:0008170">
    <property type="term" value="F:N-methyltransferase activity"/>
    <property type="evidence" value="ECO:0007669"/>
    <property type="project" value="InterPro"/>
</dbReference>
<dbReference type="Proteomes" id="UP001153678">
    <property type="component" value="Unassembled WGS sequence"/>
</dbReference>
<accession>A0A9W4WYU0</accession>
<evidence type="ECO:0000259" key="3">
    <source>
        <dbReference type="Pfam" id="PF01555"/>
    </source>
</evidence>
<reference evidence="4" key="1">
    <citation type="submission" date="2022-08" db="EMBL/GenBank/DDBJ databases">
        <authorList>
            <person name="Kallberg Y."/>
            <person name="Tangrot J."/>
            <person name="Rosling A."/>
        </authorList>
    </citation>
    <scope>NUCLEOTIDE SEQUENCE</scope>
    <source>
        <strain evidence="4">Wild A</strain>
    </source>
</reference>
<evidence type="ECO:0000313" key="5">
    <source>
        <dbReference type="Proteomes" id="UP001153678"/>
    </source>
</evidence>
<organism evidence="4 5">
    <name type="scientific">Funneliformis geosporum</name>
    <dbReference type="NCBI Taxonomy" id="1117311"/>
    <lineage>
        <taxon>Eukaryota</taxon>
        <taxon>Fungi</taxon>
        <taxon>Fungi incertae sedis</taxon>
        <taxon>Mucoromycota</taxon>
        <taxon>Glomeromycotina</taxon>
        <taxon>Glomeromycetes</taxon>
        <taxon>Glomerales</taxon>
        <taxon>Glomeraceae</taxon>
        <taxon>Funneliformis</taxon>
    </lineage>
</organism>
<evidence type="ECO:0000256" key="1">
    <source>
        <dbReference type="ARBA" id="ARBA00022603"/>
    </source>
</evidence>
<dbReference type="Gene3D" id="3.40.50.150">
    <property type="entry name" value="Vaccinia Virus protein VP39"/>
    <property type="match status" value="1"/>
</dbReference>
<keyword evidence="2" id="KW-0808">Transferase</keyword>
<dbReference type="AlphaFoldDB" id="A0A9W4WYU0"/>
<dbReference type="SUPFAM" id="SSF53335">
    <property type="entry name" value="S-adenosyl-L-methionine-dependent methyltransferases"/>
    <property type="match status" value="1"/>
</dbReference>
<keyword evidence="5" id="KW-1185">Reference proteome</keyword>
<dbReference type="EMBL" id="CAMKVN010002745">
    <property type="protein sequence ID" value="CAI2182440.1"/>
    <property type="molecule type" value="Genomic_DNA"/>
</dbReference>
<comment type="caution">
    <text evidence="4">The sequence shown here is derived from an EMBL/GenBank/DDBJ whole genome shotgun (WGS) entry which is preliminary data.</text>
</comment>
<dbReference type="Pfam" id="PF01555">
    <property type="entry name" value="N6_N4_Mtase"/>
    <property type="match status" value="1"/>
</dbReference>
<protein>
    <submittedName>
        <fullName evidence="4">1272_t:CDS:1</fullName>
    </submittedName>
</protein>
<name>A0A9W4WYU0_9GLOM</name>
<evidence type="ECO:0000256" key="2">
    <source>
        <dbReference type="ARBA" id="ARBA00022679"/>
    </source>
</evidence>
<dbReference type="InterPro" id="IPR029063">
    <property type="entry name" value="SAM-dependent_MTases_sf"/>
</dbReference>
<dbReference type="InterPro" id="IPR002941">
    <property type="entry name" value="DNA_methylase_N4/N6"/>
</dbReference>
<proteinExistence type="predicted"/>
<feature type="domain" description="DNA methylase N-4/N-6" evidence="3">
    <location>
        <begin position="98"/>
        <end position="168"/>
    </location>
</feature>
<dbReference type="GO" id="GO:0003677">
    <property type="term" value="F:DNA binding"/>
    <property type="evidence" value="ECO:0007669"/>
    <property type="project" value="InterPro"/>
</dbReference>
<gene>
    <name evidence="4" type="ORF">FWILDA_LOCUS10581</name>
</gene>
<dbReference type="OrthoDB" id="2433712at2759"/>
<evidence type="ECO:0000313" key="4">
    <source>
        <dbReference type="EMBL" id="CAI2182440.1"/>
    </source>
</evidence>
<dbReference type="GO" id="GO:0032259">
    <property type="term" value="P:methylation"/>
    <property type="evidence" value="ECO:0007669"/>
    <property type="project" value="UniProtKB-KW"/>
</dbReference>